<reference evidence="22" key="1">
    <citation type="submission" date="2017-09" db="EMBL/GenBank/DDBJ databases">
        <authorList>
            <person name="Varghese N."/>
            <person name="Submissions S."/>
        </authorList>
    </citation>
    <scope>NUCLEOTIDE SEQUENCE [LARGE SCALE GENOMIC DNA]</scope>
    <source>
        <strain evidence="22">DSM 15103</strain>
    </source>
</reference>
<dbReference type="PRINTS" id="PR00344">
    <property type="entry name" value="BCTRLSENSOR"/>
</dbReference>
<dbReference type="GO" id="GO:0005886">
    <property type="term" value="C:plasma membrane"/>
    <property type="evidence" value="ECO:0007669"/>
    <property type="project" value="UniProtKB-SubCell"/>
</dbReference>
<evidence type="ECO:0000256" key="13">
    <source>
        <dbReference type="ARBA" id="ARBA00023136"/>
    </source>
</evidence>
<dbReference type="Gene3D" id="3.30.565.10">
    <property type="entry name" value="Histidine kinase-like ATPase, C-terminal domain"/>
    <property type="match status" value="1"/>
</dbReference>
<keyword evidence="4" id="KW-1003">Cell membrane</keyword>
<dbReference type="CDD" id="cd16922">
    <property type="entry name" value="HATPase_EvgS-ArcB-TorS-like"/>
    <property type="match status" value="1"/>
</dbReference>
<keyword evidence="5 14" id="KW-0597">Phosphoprotein</keyword>
<evidence type="ECO:0000256" key="16">
    <source>
        <dbReference type="SAM" id="Phobius"/>
    </source>
</evidence>
<dbReference type="Pfam" id="PF00672">
    <property type="entry name" value="HAMP"/>
    <property type="match status" value="1"/>
</dbReference>
<dbReference type="CDD" id="cd06225">
    <property type="entry name" value="HAMP"/>
    <property type="match status" value="1"/>
</dbReference>
<evidence type="ECO:0000259" key="18">
    <source>
        <dbReference type="PROSITE" id="PS50110"/>
    </source>
</evidence>
<evidence type="ECO:0000313" key="22">
    <source>
        <dbReference type="Proteomes" id="UP000219036"/>
    </source>
</evidence>
<dbReference type="InterPro" id="IPR005467">
    <property type="entry name" value="His_kinase_dom"/>
</dbReference>
<dbReference type="CDD" id="cd00082">
    <property type="entry name" value="HisKA"/>
    <property type="match status" value="1"/>
</dbReference>
<dbReference type="InterPro" id="IPR004010">
    <property type="entry name" value="Double_Cache_2"/>
</dbReference>
<evidence type="ECO:0000259" key="20">
    <source>
        <dbReference type="PROSITE" id="PS51372"/>
    </source>
</evidence>
<dbReference type="Pfam" id="PF17200">
    <property type="entry name" value="sCache_2"/>
    <property type="match status" value="1"/>
</dbReference>
<dbReference type="Gene3D" id="3.30.450.20">
    <property type="entry name" value="PAS domain"/>
    <property type="match status" value="3"/>
</dbReference>
<dbReference type="SUPFAM" id="SSF52172">
    <property type="entry name" value="CheY-like"/>
    <property type="match status" value="2"/>
</dbReference>
<dbReference type="PANTHER" id="PTHR45339:SF1">
    <property type="entry name" value="HYBRID SIGNAL TRANSDUCTION HISTIDINE KINASE J"/>
    <property type="match status" value="1"/>
</dbReference>
<dbReference type="InterPro" id="IPR004358">
    <property type="entry name" value="Sig_transdc_His_kin-like_C"/>
</dbReference>
<dbReference type="SMART" id="SM00387">
    <property type="entry name" value="HATPase_c"/>
    <property type="match status" value="1"/>
</dbReference>
<dbReference type="InterPro" id="IPR036641">
    <property type="entry name" value="HPT_dom_sf"/>
</dbReference>
<organism evidence="21 22">
    <name type="scientific">Persephonella hydrogeniphila</name>
    <dbReference type="NCBI Taxonomy" id="198703"/>
    <lineage>
        <taxon>Bacteria</taxon>
        <taxon>Pseudomonadati</taxon>
        <taxon>Aquificota</taxon>
        <taxon>Aquificia</taxon>
        <taxon>Aquificales</taxon>
        <taxon>Hydrogenothermaceae</taxon>
        <taxon>Persephonella</taxon>
    </lineage>
</organism>
<keyword evidence="11 16" id="KW-1133">Transmembrane helix</keyword>
<dbReference type="InterPro" id="IPR003661">
    <property type="entry name" value="HisK_dim/P_dom"/>
</dbReference>
<dbReference type="InterPro" id="IPR036890">
    <property type="entry name" value="HATPase_C_sf"/>
</dbReference>
<dbReference type="SMART" id="SM00388">
    <property type="entry name" value="HisKA"/>
    <property type="match status" value="1"/>
</dbReference>
<dbReference type="OrthoDB" id="2676347at2"/>
<protein>
    <recommendedName>
        <fullName evidence="3">histidine kinase</fullName>
        <ecNumber evidence="3">2.7.13.3</ecNumber>
    </recommendedName>
</protein>
<feature type="coiled-coil region" evidence="15">
    <location>
        <begin position="556"/>
        <end position="583"/>
    </location>
</feature>
<comment type="catalytic activity">
    <reaction evidence="1">
        <text>ATP + protein L-histidine = ADP + protein N-phospho-L-histidine.</text>
        <dbReference type="EC" id="2.7.13.3"/>
    </reaction>
</comment>
<evidence type="ECO:0000256" key="3">
    <source>
        <dbReference type="ARBA" id="ARBA00012438"/>
    </source>
</evidence>
<evidence type="ECO:0000256" key="5">
    <source>
        <dbReference type="ARBA" id="ARBA00022553"/>
    </source>
</evidence>
<feature type="coiled-coil region" evidence="15">
    <location>
        <begin position="1192"/>
        <end position="1241"/>
    </location>
</feature>
<dbReference type="FunFam" id="1.10.287.130:FF:000003">
    <property type="entry name" value="Histidine kinase"/>
    <property type="match status" value="1"/>
</dbReference>
<dbReference type="Gene3D" id="3.40.50.2300">
    <property type="match status" value="2"/>
</dbReference>
<keyword evidence="15" id="KW-0175">Coiled coil</keyword>
<keyword evidence="9 21" id="KW-0418">Kinase</keyword>
<dbReference type="PANTHER" id="PTHR45339">
    <property type="entry name" value="HYBRID SIGNAL TRANSDUCTION HISTIDINE KINASE J"/>
    <property type="match status" value="1"/>
</dbReference>
<gene>
    <name evidence="21" type="ORF">SAMN06265182_1319</name>
</gene>
<dbReference type="GO" id="GO:0006355">
    <property type="term" value="P:regulation of DNA-templated transcription"/>
    <property type="evidence" value="ECO:0007669"/>
    <property type="project" value="InterPro"/>
</dbReference>
<dbReference type="SUPFAM" id="SSF47384">
    <property type="entry name" value="Homodimeric domain of signal transducing histidine kinase"/>
    <property type="match status" value="1"/>
</dbReference>
<dbReference type="Pfam" id="PF00072">
    <property type="entry name" value="Response_reg"/>
    <property type="match status" value="2"/>
</dbReference>
<feature type="domain" description="Histidine kinase" evidence="17">
    <location>
        <begin position="590"/>
        <end position="807"/>
    </location>
</feature>
<dbReference type="FunFam" id="3.30.565.10:FF:000010">
    <property type="entry name" value="Sensor histidine kinase RcsC"/>
    <property type="match status" value="1"/>
</dbReference>
<evidence type="ECO:0000256" key="11">
    <source>
        <dbReference type="ARBA" id="ARBA00022989"/>
    </source>
</evidence>
<dbReference type="PROSITE" id="PS51372">
    <property type="entry name" value="PRD_2"/>
    <property type="match status" value="1"/>
</dbReference>
<dbReference type="InterPro" id="IPR033480">
    <property type="entry name" value="sCache_2"/>
</dbReference>
<dbReference type="SUPFAM" id="SSF158472">
    <property type="entry name" value="HAMP domain-like"/>
    <property type="match status" value="1"/>
</dbReference>
<feature type="modified residue" description="4-aspartylphosphate" evidence="14">
    <location>
        <position position="870"/>
    </location>
</feature>
<dbReference type="EMBL" id="OBEI01000005">
    <property type="protein sequence ID" value="SNZ08501.1"/>
    <property type="molecule type" value="Genomic_DNA"/>
</dbReference>
<dbReference type="InterPro" id="IPR003660">
    <property type="entry name" value="HAMP_dom"/>
</dbReference>
<feature type="domain" description="Response regulatory" evidence="18">
    <location>
        <begin position="973"/>
        <end position="1089"/>
    </location>
</feature>
<keyword evidence="12" id="KW-0902">Two-component regulatory system</keyword>
<dbReference type="PROSITE" id="PS50885">
    <property type="entry name" value="HAMP"/>
    <property type="match status" value="1"/>
</dbReference>
<dbReference type="GO" id="GO:0005524">
    <property type="term" value="F:ATP binding"/>
    <property type="evidence" value="ECO:0007669"/>
    <property type="project" value="UniProtKB-KW"/>
</dbReference>
<dbReference type="GO" id="GO:0000155">
    <property type="term" value="F:phosphorelay sensor kinase activity"/>
    <property type="evidence" value="ECO:0007669"/>
    <property type="project" value="InterPro"/>
</dbReference>
<keyword evidence="13 16" id="KW-0472">Membrane</keyword>
<dbReference type="Gene3D" id="6.10.340.10">
    <property type="match status" value="1"/>
</dbReference>
<feature type="modified residue" description="4-aspartylphosphate" evidence="14">
    <location>
        <position position="1024"/>
    </location>
</feature>
<dbReference type="Pfam" id="PF02518">
    <property type="entry name" value="HATPase_c"/>
    <property type="match status" value="1"/>
</dbReference>
<dbReference type="InterPro" id="IPR036097">
    <property type="entry name" value="HisK_dim/P_sf"/>
</dbReference>
<dbReference type="Pfam" id="PF00512">
    <property type="entry name" value="HisKA"/>
    <property type="match status" value="1"/>
</dbReference>
<dbReference type="SUPFAM" id="SSF47226">
    <property type="entry name" value="Histidine-containing phosphotransfer domain, HPT domain"/>
    <property type="match status" value="1"/>
</dbReference>
<dbReference type="CDD" id="cd12912">
    <property type="entry name" value="PDC2_MCP_like"/>
    <property type="match status" value="1"/>
</dbReference>
<dbReference type="PROSITE" id="PS50110">
    <property type="entry name" value="RESPONSE_REGULATORY"/>
    <property type="match status" value="2"/>
</dbReference>
<name>A0A285NLH8_9AQUI</name>
<evidence type="ECO:0000256" key="1">
    <source>
        <dbReference type="ARBA" id="ARBA00000085"/>
    </source>
</evidence>
<dbReference type="SMART" id="SM01049">
    <property type="entry name" value="Cache_2"/>
    <property type="match status" value="3"/>
</dbReference>
<dbReference type="CDD" id="cd18774">
    <property type="entry name" value="PDC2_HK_sensor"/>
    <property type="match status" value="1"/>
</dbReference>
<dbReference type="InterPro" id="IPR011006">
    <property type="entry name" value="CheY-like_superfamily"/>
</dbReference>
<evidence type="ECO:0000256" key="15">
    <source>
        <dbReference type="SAM" id="Coils"/>
    </source>
</evidence>
<evidence type="ECO:0000256" key="2">
    <source>
        <dbReference type="ARBA" id="ARBA00004651"/>
    </source>
</evidence>
<keyword evidence="10" id="KW-0067">ATP-binding</keyword>
<keyword evidence="22" id="KW-1185">Reference proteome</keyword>
<sequence length="1282" mass="148362">MDNKLSIFKSRIFSKFILAITALILTSTIFLLVFIIPTVEHQIQELEEKHAKDILDKVVLLTRSVQKDLENYKNRALDWHKKELKHLTQSIESFIISKYEQSKPENIGVVLKERGEEFKKYLTDFYIKNKDKMSDEDLKKAVIDFVNIYRYENGAGYFWINDFSPKMIAHPILPELNGKDLSNYKDPDGVFLFKEMVDICKKNGSGIVKYKWLNPLTGKIEDKISYVFVFKPFNWIIGTGEYYSILRKRLQNEVIRTVSNLRYDDNNYFFIVNYNNVIIAHPYLSGKDFSNVRDVKGNLIIPKMVEVARKKGEGFVSYWWKKNTEDNTPYKKLSYVKDFPDWQMVIGTGVYIDDIQKEIEKRKRELLNQLREIVRTTRLGKTGYLYIFDGKGNMLIHPNDNIEGTNFKDKINPSTGDPIFYDLINAYSSGKKYLVYEWDKPSDKGHYVYDKIAWIDYIPELDWYIASSVYLDDFKIVPTKVRNIIIMISSGVLLFTLLISALVLRRFVKPIITLSDLANEISRGNYNLKADIKRDDEIGKLAQAFNKMVSTTKDLIENLDRKVKERTKELEEARKKAEESTRLKSVFLANMSHEIRTPMNGIIGMAHLALKTDLSPRQRKYIEKIKTSAETLLGIINDILDMSKIESGKLTLEKTKFNLFSTVENVINVIEVKAQEKGLDVVVGYDPDVKENLIGDSLRLSQVLMNLLGNAVKFTEKGEVGLYVKRVGKNRYRFEVFDTGVGIPEEKIKDLFQPFTQADASTTRKYGGTGLGLTISKQIVELMNGKIWVESEVGKGSRFIFEVDLIEIETEDKFYQFTDKKVLIVDDNKHWHTIIGTLLESFGIQVDHAYSGKEAIDKVCKEKYDLILMDWKMPEMDGIETARKIKDICSKCPENCNGNKTVMIIMVSAYREDRIIEEAKNAGISIYLEKPINPYFLNHILYRIFAQHEEIQYSPKTKKQQEEYDISEIKPANILLVEDNKINQDIITGLLENSEIKVDIANDGKEAVELFKADPSKYDLILMDIQMPVMDGFEATRLIREIDKDIPIIALSANAMKEDMEKSLKAGMNAHINKPIDVNKFYSILFQFIGKKEKNISERKTKQEINIPHFENIDTEKGLQRLAGNKKLYLRVLTNFYNDYKNLDIEKLEEEDLKRTIHTIKGLSANIGAENLHKIASQIDKTLDRNLFPDFNKELKKVISELANIVEESKEEKISISQEELEKLFENLKEALRSKKAKKAKEIVEKLDSTDLPENYREVFEKIKPLIKKYKLKDALEVIENE</sequence>
<evidence type="ECO:0000256" key="6">
    <source>
        <dbReference type="ARBA" id="ARBA00022679"/>
    </source>
</evidence>
<keyword evidence="6" id="KW-0808">Transferase</keyword>
<accession>A0A285NLH8</accession>
<evidence type="ECO:0000313" key="21">
    <source>
        <dbReference type="EMBL" id="SNZ08501.1"/>
    </source>
</evidence>
<dbReference type="InterPro" id="IPR011608">
    <property type="entry name" value="PRD"/>
</dbReference>
<evidence type="ECO:0000256" key="9">
    <source>
        <dbReference type="ARBA" id="ARBA00022777"/>
    </source>
</evidence>
<feature type="domain" description="PRD" evidence="20">
    <location>
        <begin position="1190"/>
        <end position="1282"/>
    </location>
</feature>
<dbReference type="Pfam" id="PF08269">
    <property type="entry name" value="dCache_2"/>
    <property type="match status" value="1"/>
</dbReference>
<evidence type="ECO:0000259" key="19">
    <source>
        <dbReference type="PROSITE" id="PS50885"/>
    </source>
</evidence>
<evidence type="ECO:0000256" key="14">
    <source>
        <dbReference type="PROSITE-ProRule" id="PRU00169"/>
    </source>
</evidence>
<feature type="domain" description="Response regulatory" evidence="18">
    <location>
        <begin position="821"/>
        <end position="945"/>
    </location>
</feature>
<feature type="domain" description="HAMP" evidence="19">
    <location>
        <begin position="505"/>
        <end position="557"/>
    </location>
</feature>
<dbReference type="SMART" id="SM00448">
    <property type="entry name" value="REC"/>
    <property type="match status" value="2"/>
</dbReference>
<feature type="transmembrane region" description="Helical" evidence="16">
    <location>
        <begin position="12"/>
        <end position="36"/>
    </location>
</feature>
<proteinExistence type="predicted"/>
<evidence type="ECO:0000256" key="12">
    <source>
        <dbReference type="ARBA" id="ARBA00023012"/>
    </source>
</evidence>
<dbReference type="Gene3D" id="1.20.120.160">
    <property type="entry name" value="HPT domain"/>
    <property type="match status" value="1"/>
</dbReference>
<evidence type="ECO:0000256" key="8">
    <source>
        <dbReference type="ARBA" id="ARBA00022741"/>
    </source>
</evidence>
<evidence type="ECO:0000259" key="17">
    <source>
        <dbReference type="PROSITE" id="PS50109"/>
    </source>
</evidence>
<dbReference type="Gene3D" id="1.10.287.130">
    <property type="match status" value="1"/>
</dbReference>
<dbReference type="Proteomes" id="UP000219036">
    <property type="component" value="Unassembled WGS sequence"/>
</dbReference>
<dbReference type="InterPro" id="IPR001789">
    <property type="entry name" value="Sig_transdc_resp-reg_receiver"/>
</dbReference>
<evidence type="ECO:0000256" key="10">
    <source>
        <dbReference type="ARBA" id="ARBA00022840"/>
    </source>
</evidence>
<evidence type="ECO:0000256" key="7">
    <source>
        <dbReference type="ARBA" id="ARBA00022692"/>
    </source>
</evidence>
<dbReference type="InterPro" id="IPR003594">
    <property type="entry name" value="HATPase_dom"/>
</dbReference>
<dbReference type="EC" id="2.7.13.3" evidence="3"/>
<keyword evidence="8" id="KW-0547">Nucleotide-binding</keyword>
<dbReference type="SMART" id="SM00304">
    <property type="entry name" value="HAMP"/>
    <property type="match status" value="1"/>
</dbReference>
<dbReference type="SUPFAM" id="SSF55874">
    <property type="entry name" value="ATPase domain of HSP90 chaperone/DNA topoisomerase II/histidine kinase"/>
    <property type="match status" value="1"/>
</dbReference>
<dbReference type="RefSeq" id="WP_097000488.1">
    <property type="nucleotide sequence ID" value="NZ_OBEI01000005.1"/>
</dbReference>
<dbReference type="CDD" id="cd17546">
    <property type="entry name" value="REC_hyHK_CKI1_RcsC-like"/>
    <property type="match status" value="2"/>
</dbReference>
<evidence type="ECO:0000256" key="4">
    <source>
        <dbReference type="ARBA" id="ARBA00022475"/>
    </source>
</evidence>
<keyword evidence="7 16" id="KW-0812">Transmembrane</keyword>
<dbReference type="PROSITE" id="PS50109">
    <property type="entry name" value="HIS_KIN"/>
    <property type="match status" value="1"/>
</dbReference>
<comment type="subcellular location">
    <subcellularLocation>
        <location evidence="2">Cell membrane</location>
        <topology evidence="2">Multi-pass membrane protein</topology>
    </subcellularLocation>
</comment>